<sequence length="391" mass="43412">MVHYCENVTDCRRSQLLEYFGEVFDRKQCHSNPAALCDNCSSTEVFCCRDVSEDVKLIIRGVQKILASGFRHSNFTLLHLVEVFKGSRNAKVMENGHNNCVFYGRGKSYSRSDCERLWRQLVVDGVLAEKLFVTAQDHTVCYMELGRKAQDVLQGKLKVEFQMRKSGQTAETTHQGGEDHGSSESELTKECYNELVSLAKTISQRLQYKNYTSVFNNATLQEMASSPPLTLDEMKDIDGVSAYKLAQYGQQFLEVTMKYAVMIASMDEAAEDMTDTDGLQESRYFNSNTAATSTNSGKKRWKKRKPRGATTQKGKRQWGATKGKGRAAPKKSASMSAVGASKRVNLAQYKRPEAAGTAFSSASHLPSRKPRLLNAPAPRSFLGGGGGTFFG</sequence>
<dbReference type="SMART" id="SM00341">
    <property type="entry name" value="HRDC"/>
    <property type="match status" value="1"/>
</dbReference>
<dbReference type="GO" id="GO:0000166">
    <property type="term" value="F:nucleotide binding"/>
    <property type="evidence" value="ECO:0007669"/>
    <property type="project" value="InterPro"/>
</dbReference>
<dbReference type="SUPFAM" id="SSF46785">
    <property type="entry name" value="Winged helix' DNA-binding domain"/>
    <property type="match status" value="1"/>
</dbReference>
<feature type="region of interest" description="Disordered" evidence="5">
    <location>
        <begin position="352"/>
        <end position="379"/>
    </location>
</feature>
<feature type="compositionally biased region" description="Basic and acidic residues" evidence="5">
    <location>
        <begin position="176"/>
        <end position="186"/>
    </location>
</feature>
<dbReference type="InterPro" id="IPR044876">
    <property type="entry name" value="HRDC_dom_sf"/>
</dbReference>
<feature type="compositionally biased region" description="Polar residues" evidence="5">
    <location>
        <begin position="165"/>
        <end position="175"/>
    </location>
</feature>
<dbReference type="FunFam" id="1.10.10.10:FF:000495">
    <property type="entry name" value="RecQ family helicase MusN"/>
    <property type="match status" value="1"/>
</dbReference>
<feature type="region of interest" description="Disordered" evidence="5">
    <location>
        <begin position="164"/>
        <end position="186"/>
    </location>
</feature>
<reference evidence="7" key="1">
    <citation type="journal article" date="2023" name="Mol. Biol. Evol.">
        <title>Third-Generation Sequencing Reveals the Adaptive Role of the Epigenome in Three Deep-Sea Polychaetes.</title>
        <authorList>
            <person name="Perez M."/>
            <person name="Aroh O."/>
            <person name="Sun Y."/>
            <person name="Lan Y."/>
            <person name="Juniper S.K."/>
            <person name="Young C.R."/>
            <person name="Angers B."/>
            <person name="Qian P.Y."/>
        </authorList>
    </citation>
    <scope>NUCLEOTIDE SEQUENCE</scope>
    <source>
        <strain evidence="7">R07B-5</strain>
    </source>
</reference>
<gene>
    <name evidence="7" type="ORF">NP493_202g01036</name>
</gene>
<dbReference type="GO" id="GO:0000724">
    <property type="term" value="P:double-strand break repair via homologous recombination"/>
    <property type="evidence" value="ECO:0007669"/>
    <property type="project" value="UniProtKB-ARBA"/>
</dbReference>
<feature type="domain" description="HRDC" evidence="6">
    <location>
        <begin position="185"/>
        <end position="266"/>
    </location>
</feature>
<dbReference type="InterPro" id="IPR018982">
    <property type="entry name" value="RQC_domain"/>
</dbReference>
<dbReference type="GO" id="GO:0043138">
    <property type="term" value="F:3'-5' DNA helicase activity"/>
    <property type="evidence" value="ECO:0007669"/>
    <property type="project" value="UniProtKB-EC"/>
</dbReference>
<dbReference type="Gene3D" id="1.10.150.80">
    <property type="entry name" value="HRDC domain"/>
    <property type="match status" value="1"/>
</dbReference>
<dbReference type="EC" id="5.6.2.4" evidence="4"/>
<dbReference type="PROSITE" id="PS50967">
    <property type="entry name" value="HRDC"/>
    <property type="match status" value="1"/>
</dbReference>
<evidence type="ECO:0000259" key="6">
    <source>
        <dbReference type="PROSITE" id="PS50967"/>
    </source>
</evidence>
<dbReference type="SMART" id="SM00956">
    <property type="entry name" value="RQC"/>
    <property type="match status" value="1"/>
</dbReference>
<keyword evidence="8" id="KW-1185">Reference proteome</keyword>
<dbReference type="InterPro" id="IPR036388">
    <property type="entry name" value="WH-like_DNA-bd_sf"/>
</dbReference>
<dbReference type="Gene3D" id="1.10.10.10">
    <property type="entry name" value="Winged helix-like DNA-binding domain superfamily/Winged helix DNA-binding domain"/>
    <property type="match status" value="1"/>
</dbReference>
<organism evidence="7 8">
    <name type="scientific">Ridgeia piscesae</name>
    <name type="common">Tubeworm</name>
    <dbReference type="NCBI Taxonomy" id="27915"/>
    <lineage>
        <taxon>Eukaryota</taxon>
        <taxon>Metazoa</taxon>
        <taxon>Spiralia</taxon>
        <taxon>Lophotrochozoa</taxon>
        <taxon>Annelida</taxon>
        <taxon>Polychaeta</taxon>
        <taxon>Sedentaria</taxon>
        <taxon>Canalipalpata</taxon>
        <taxon>Sabellida</taxon>
        <taxon>Siboglinidae</taxon>
        <taxon>Ridgeia</taxon>
    </lineage>
</organism>
<evidence type="ECO:0000256" key="4">
    <source>
        <dbReference type="ARBA" id="ARBA00034808"/>
    </source>
</evidence>
<comment type="caution">
    <text evidence="7">The sequence shown here is derived from an EMBL/GenBank/DDBJ whole genome shotgun (WGS) entry which is preliminary data.</text>
</comment>
<protein>
    <recommendedName>
        <fullName evidence="4">DNA 3'-5' helicase</fullName>
        <ecNumber evidence="4">5.6.2.4</ecNumber>
    </recommendedName>
</protein>
<dbReference type="InterPro" id="IPR032284">
    <property type="entry name" value="RecQ_Zn-bd"/>
</dbReference>
<evidence type="ECO:0000313" key="8">
    <source>
        <dbReference type="Proteomes" id="UP001209878"/>
    </source>
</evidence>
<dbReference type="SUPFAM" id="SSF47819">
    <property type="entry name" value="HRDC-like"/>
    <property type="match status" value="1"/>
</dbReference>
<dbReference type="InterPro" id="IPR010997">
    <property type="entry name" value="HRDC-like_sf"/>
</dbReference>
<dbReference type="Pfam" id="PF00570">
    <property type="entry name" value="HRDC"/>
    <property type="match status" value="1"/>
</dbReference>
<dbReference type="Proteomes" id="UP001209878">
    <property type="component" value="Unassembled WGS sequence"/>
</dbReference>
<evidence type="ECO:0000256" key="5">
    <source>
        <dbReference type="SAM" id="MobiDB-lite"/>
    </source>
</evidence>
<feature type="compositionally biased region" description="Polar residues" evidence="5">
    <location>
        <begin position="286"/>
        <end position="296"/>
    </location>
</feature>
<keyword evidence="2" id="KW-0234">DNA repair</keyword>
<proteinExistence type="predicted"/>
<dbReference type="Pfam" id="PF16124">
    <property type="entry name" value="RecQ_Zn_bind"/>
    <property type="match status" value="1"/>
</dbReference>
<evidence type="ECO:0000313" key="7">
    <source>
        <dbReference type="EMBL" id="KAK2186381.1"/>
    </source>
</evidence>
<dbReference type="AlphaFoldDB" id="A0AAD9UEI5"/>
<name>A0AAD9UEI5_RIDPI</name>
<feature type="region of interest" description="Disordered" evidence="5">
    <location>
        <begin position="286"/>
        <end position="339"/>
    </location>
</feature>
<dbReference type="EMBL" id="JAODUO010000202">
    <property type="protein sequence ID" value="KAK2186381.1"/>
    <property type="molecule type" value="Genomic_DNA"/>
</dbReference>
<feature type="compositionally biased region" description="Basic residues" evidence="5">
    <location>
        <begin position="297"/>
        <end position="307"/>
    </location>
</feature>
<keyword evidence="1" id="KW-0227">DNA damage</keyword>
<dbReference type="Gene3D" id="3.40.50.300">
    <property type="entry name" value="P-loop containing nucleotide triphosphate hydrolases"/>
    <property type="match status" value="1"/>
</dbReference>
<evidence type="ECO:0000256" key="2">
    <source>
        <dbReference type="ARBA" id="ARBA00023204"/>
    </source>
</evidence>
<dbReference type="InterPro" id="IPR027417">
    <property type="entry name" value="P-loop_NTPase"/>
</dbReference>
<evidence type="ECO:0000256" key="3">
    <source>
        <dbReference type="ARBA" id="ARBA00034617"/>
    </source>
</evidence>
<dbReference type="InterPro" id="IPR002121">
    <property type="entry name" value="HRDC_dom"/>
</dbReference>
<dbReference type="GO" id="GO:0003676">
    <property type="term" value="F:nucleic acid binding"/>
    <property type="evidence" value="ECO:0007669"/>
    <property type="project" value="InterPro"/>
</dbReference>
<comment type="catalytic activity">
    <reaction evidence="3">
        <text>Couples ATP hydrolysis with the unwinding of duplex DNA by translocating in the 3'-5' direction.</text>
        <dbReference type="EC" id="5.6.2.4"/>
    </reaction>
</comment>
<dbReference type="GO" id="GO:0006260">
    <property type="term" value="P:DNA replication"/>
    <property type="evidence" value="ECO:0007669"/>
    <property type="project" value="InterPro"/>
</dbReference>
<dbReference type="Pfam" id="PF09382">
    <property type="entry name" value="RQC"/>
    <property type="match status" value="1"/>
</dbReference>
<accession>A0AAD9UEI5</accession>
<evidence type="ECO:0000256" key="1">
    <source>
        <dbReference type="ARBA" id="ARBA00022763"/>
    </source>
</evidence>
<dbReference type="InterPro" id="IPR036390">
    <property type="entry name" value="WH_DNA-bd_sf"/>
</dbReference>